<keyword evidence="5" id="KW-1185">Reference proteome</keyword>
<feature type="chain" id="PRO_5016629046" evidence="2">
    <location>
        <begin position="26"/>
        <end position="269"/>
    </location>
</feature>
<evidence type="ECO:0000259" key="3">
    <source>
        <dbReference type="Pfam" id="PF07589"/>
    </source>
</evidence>
<comment type="caution">
    <text evidence="4">The sequence shown here is derived from an EMBL/GenBank/DDBJ whole genome shotgun (WGS) entry which is preliminary data.</text>
</comment>
<gene>
    <name evidence="4" type="ORF">DES41_11911</name>
</gene>
<keyword evidence="1" id="KW-0812">Transmembrane</keyword>
<keyword evidence="1" id="KW-1133">Transmembrane helix</keyword>
<keyword evidence="1" id="KW-0472">Membrane</keyword>
<accession>A0A368X883</accession>
<proteinExistence type="predicted"/>
<reference evidence="4 5" key="1">
    <citation type="submission" date="2018-07" db="EMBL/GenBank/DDBJ databases">
        <title>Genomic Encyclopedia of Type Strains, Phase IV (KMG-IV): sequencing the most valuable type-strain genomes for metagenomic binning, comparative biology and taxonomic classification.</title>
        <authorList>
            <person name="Goeker M."/>
        </authorList>
    </citation>
    <scope>NUCLEOTIDE SEQUENCE [LARGE SCALE GENOMIC DNA]</scope>
    <source>
        <strain evidence="4 5">DSM 21634</strain>
    </source>
</reference>
<dbReference type="InterPro" id="IPR022472">
    <property type="entry name" value="VPLPA-CTERM"/>
</dbReference>
<dbReference type="NCBIfam" id="TIGR03370">
    <property type="entry name" value="VPLPA-CTERM"/>
    <property type="match status" value="1"/>
</dbReference>
<dbReference type="RefSeq" id="WP_170168410.1">
    <property type="nucleotide sequence ID" value="NZ_QPJK01000019.1"/>
</dbReference>
<evidence type="ECO:0000313" key="5">
    <source>
        <dbReference type="Proteomes" id="UP000252884"/>
    </source>
</evidence>
<dbReference type="NCBIfam" id="TIGR02595">
    <property type="entry name" value="PEP_CTERM"/>
    <property type="match status" value="1"/>
</dbReference>
<keyword evidence="2" id="KW-0732">Signal</keyword>
<feature type="signal peptide" evidence="2">
    <location>
        <begin position="1"/>
        <end position="25"/>
    </location>
</feature>
<feature type="domain" description="Ice-binding protein C-terminal" evidence="3">
    <location>
        <begin position="242"/>
        <end position="264"/>
    </location>
</feature>
<dbReference type="Pfam" id="PF07589">
    <property type="entry name" value="PEP-CTERM"/>
    <property type="match status" value="1"/>
</dbReference>
<dbReference type="Proteomes" id="UP000252884">
    <property type="component" value="Unassembled WGS sequence"/>
</dbReference>
<name>A0A368X883_9BURK</name>
<dbReference type="NCBIfam" id="NF038125">
    <property type="entry name" value="PEP_CTERM_THxN"/>
    <property type="match status" value="1"/>
</dbReference>
<evidence type="ECO:0000256" key="1">
    <source>
        <dbReference type="SAM" id="Phobius"/>
    </source>
</evidence>
<sequence length="269" mass="26855">MRTTSIGALGAIGLAMAIASGNAAAAPINWDYTVTSSFVTMPGSTAFTGGAGCQSVSGSAITWGACPTGPAGPGRSGIGISNNPQTGTLATNGAAESANTYTHSNNVVSGAFATLRSATISATLGLRAAGTADAYVYETATYKILFAETPNSAGTCVANSPVGNPCNDIWVLDGSLNKSITLAGDEYFFSFFASPALATLPNAVCAAAGAANGCIGFTTVEGQENAVNFLLKVTSTPLVVEVPEPASIALLGVGLVGLAGMRRRRQTKA</sequence>
<evidence type="ECO:0000313" key="4">
    <source>
        <dbReference type="EMBL" id="RCW63406.1"/>
    </source>
</evidence>
<dbReference type="AlphaFoldDB" id="A0A368X883"/>
<organism evidence="4 5">
    <name type="scientific">Pseudorhodoferax soli</name>
    <dbReference type="NCBI Taxonomy" id="545864"/>
    <lineage>
        <taxon>Bacteria</taxon>
        <taxon>Pseudomonadati</taxon>
        <taxon>Pseudomonadota</taxon>
        <taxon>Betaproteobacteria</taxon>
        <taxon>Burkholderiales</taxon>
        <taxon>Comamonadaceae</taxon>
    </lineage>
</organism>
<protein>
    <submittedName>
        <fullName evidence="4">Putative secreted protein</fullName>
    </submittedName>
</protein>
<dbReference type="InterPro" id="IPR013424">
    <property type="entry name" value="Ice-binding_C"/>
</dbReference>
<dbReference type="EMBL" id="QPJK01000019">
    <property type="protein sequence ID" value="RCW63406.1"/>
    <property type="molecule type" value="Genomic_DNA"/>
</dbReference>
<feature type="transmembrane region" description="Helical" evidence="1">
    <location>
        <begin position="245"/>
        <end position="261"/>
    </location>
</feature>
<evidence type="ECO:0000256" key="2">
    <source>
        <dbReference type="SAM" id="SignalP"/>
    </source>
</evidence>